<feature type="compositionally biased region" description="Polar residues" evidence="1">
    <location>
        <begin position="132"/>
        <end position="142"/>
    </location>
</feature>
<proteinExistence type="predicted"/>
<keyword evidence="3" id="KW-1185">Reference proteome</keyword>
<dbReference type="AlphaFoldDB" id="A0A0C9WF55"/>
<evidence type="ECO:0000313" key="3">
    <source>
        <dbReference type="Proteomes" id="UP000053820"/>
    </source>
</evidence>
<evidence type="ECO:0000313" key="2">
    <source>
        <dbReference type="EMBL" id="KIJ63927.1"/>
    </source>
</evidence>
<sequence length="142" mass="14804">MAVACLSTHKHPPCTSHPQASPLNGGHFYPNPSSAEAVLRSPSIFPPISMPETASSELLTMWELYASTLARVTALEAELAGLRSTPQASATCTSPQVAPSPNPFTIAAGLVPAATQPNRTQPLHRARGKGTTRLSGPNQPTA</sequence>
<dbReference type="Proteomes" id="UP000053820">
    <property type="component" value="Unassembled WGS sequence"/>
</dbReference>
<reference evidence="2 3" key="1">
    <citation type="submission" date="2014-04" db="EMBL/GenBank/DDBJ databases">
        <title>Evolutionary Origins and Diversification of the Mycorrhizal Mutualists.</title>
        <authorList>
            <consortium name="DOE Joint Genome Institute"/>
            <consortium name="Mycorrhizal Genomics Consortium"/>
            <person name="Kohler A."/>
            <person name="Kuo A."/>
            <person name="Nagy L.G."/>
            <person name="Floudas D."/>
            <person name="Copeland A."/>
            <person name="Barry K.W."/>
            <person name="Cichocki N."/>
            <person name="Veneault-Fourrey C."/>
            <person name="LaButti K."/>
            <person name="Lindquist E.A."/>
            <person name="Lipzen A."/>
            <person name="Lundell T."/>
            <person name="Morin E."/>
            <person name="Murat C."/>
            <person name="Riley R."/>
            <person name="Ohm R."/>
            <person name="Sun H."/>
            <person name="Tunlid A."/>
            <person name="Henrissat B."/>
            <person name="Grigoriev I.V."/>
            <person name="Hibbett D.S."/>
            <person name="Martin F."/>
        </authorList>
    </citation>
    <scope>NUCLEOTIDE SEQUENCE [LARGE SCALE GENOMIC DNA]</scope>
    <source>
        <strain evidence="2 3">MD-312</strain>
    </source>
</reference>
<feature type="compositionally biased region" description="Polar residues" evidence="1">
    <location>
        <begin position="84"/>
        <end position="99"/>
    </location>
</feature>
<accession>A0A0C9WF55</accession>
<protein>
    <submittedName>
        <fullName evidence="2">Uncharacterized protein</fullName>
    </submittedName>
</protein>
<dbReference type="HOGENOM" id="CLU_1816055_0_0_1"/>
<gene>
    <name evidence="2" type="ORF">HYDPIDRAFT_29271</name>
</gene>
<feature type="region of interest" description="Disordered" evidence="1">
    <location>
        <begin position="83"/>
        <end position="142"/>
    </location>
</feature>
<organism evidence="2 3">
    <name type="scientific">Hydnomerulius pinastri MD-312</name>
    <dbReference type="NCBI Taxonomy" id="994086"/>
    <lineage>
        <taxon>Eukaryota</taxon>
        <taxon>Fungi</taxon>
        <taxon>Dikarya</taxon>
        <taxon>Basidiomycota</taxon>
        <taxon>Agaricomycotina</taxon>
        <taxon>Agaricomycetes</taxon>
        <taxon>Agaricomycetidae</taxon>
        <taxon>Boletales</taxon>
        <taxon>Boletales incertae sedis</taxon>
        <taxon>Leucogyrophana</taxon>
    </lineage>
</organism>
<name>A0A0C9WF55_9AGAM</name>
<dbReference type="EMBL" id="KN839849">
    <property type="protein sequence ID" value="KIJ63927.1"/>
    <property type="molecule type" value="Genomic_DNA"/>
</dbReference>
<evidence type="ECO:0000256" key="1">
    <source>
        <dbReference type="SAM" id="MobiDB-lite"/>
    </source>
</evidence>